<evidence type="ECO:0000313" key="6">
    <source>
        <dbReference type="Proteomes" id="UP000823632"/>
    </source>
</evidence>
<keyword evidence="3 5" id="KW-0808">Transferase</keyword>
<comment type="subcellular location">
    <subcellularLocation>
        <location evidence="3">Cytoplasm</location>
    </subcellularLocation>
</comment>
<dbReference type="EMBL" id="JADIND010000045">
    <property type="protein sequence ID" value="MBO8430145.1"/>
    <property type="molecule type" value="Genomic_DNA"/>
</dbReference>
<dbReference type="Gene3D" id="3.40.50.300">
    <property type="entry name" value="P-loop containing nucleotide triphosphate hydrolases"/>
    <property type="match status" value="1"/>
</dbReference>
<dbReference type="GO" id="GO:0005524">
    <property type="term" value="F:ATP binding"/>
    <property type="evidence" value="ECO:0007669"/>
    <property type="project" value="UniProtKB-UniRule"/>
</dbReference>
<dbReference type="InterPro" id="IPR027417">
    <property type="entry name" value="P-loop_NTPase"/>
</dbReference>
<dbReference type="CDD" id="cd02022">
    <property type="entry name" value="DPCK"/>
    <property type="match status" value="1"/>
</dbReference>
<name>A0A9D9GWY7_9BACT</name>
<dbReference type="GO" id="GO:0004140">
    <property type="term" value="F:dephospho-CoA kinase activity"/>
    <property type="evidence" value="ECO:0007669"/>
    <property type="project" value="UniProtKB-UniRule"/>
</dbReference>
<comment type="similarity">
    <text evidence="3">Belongs to the CoaE family.</text>
</comment>
<evidence type="ECO:0000256" key="2">
    <source>
        <dbReference type="ARBA" id="ARBA00022840"/>
    </source>
</evidence>
<dbReference type="SUPFAM" id="SSF52540">
    <property type="entry name" value="P-loop containing nucleoside triphosphate hydrolases"/>
    <property type="match status" value="1"/>
</dbReference>
<comment type="catalytic activity">
    <reaction evidence="3">
        <text>3'-dephospho-CoA + ATP = ADP + CoA + H(+)</text>
        <dbReference type="Rhea" id="RHEA:18245"/>
        <dbReference type="ChEBI" id="CHEBI:15378"/>
        <dbReference type="ChEBI" id="CHEBI:30616"/>
        <dbReference type="ChEBI" id="CHEBI:57287"/>
        <dbReference type="ChEBI" id="CHEBI:57328"/>
        <dbReference type="ChEBI" id="CHEBI:456216"/>
        <dbReference type="EC" id="2.7.1.24"/>
    </reaction>
</comment>
<keyword evidence="1 3" id="KW-0547">Nucleotide-binding</keyword>
<accession>A0A9D9GWY7</accession>
<dbReference type="NCBIfam" id="TIGR00152">
    <property type="entry name" value="dephospho-CoA kinase"/>
    <property type="match status" value="1"/>
</dbReference>
<comment type="pathway">
    <text evidence="3">Cofactor biosynthesis; coenzyme A biosynthesis; CoA from (R)-pantothenate: step 5/5.</text>
</comment>
<dbReference type="Pfam" id="PF01121">
    <property type="entry name" value="CoaE"/>
    <property type="match status" value="1"/>
</dbReference>
<comment type="caution">
    <text evidence="5">The sequence shown here is derived from an EMBL/GenBank/DDBJ whole genome shotgun (WGS) entry which is preliminary data.</text>
</comment>
<comment type="function">
    <text evidence="3">Catalyzes the phosphorylation of the 3'-hydroxyl group of dephosphocoenzyme A to form coenzyme A.</text>
</comment>
<sequence length="189" mass="21666">MLKIAITGNIASGKSSVQKILETKGYKVLDTDKTAHELLDNLPAIQEAFKDFDILDGSKISRDKLGKLVFSSPELKTQLEKIIHPAIKEKISEFFEKNKSESLVFVGIPLLFESDMRNIFDKALLIYTDDEIRLQRLLSRNHYPTDYAKQRMQSQLSQDTKLNLCEYVIYNNGTISELEKSVNDFLLNF</sequence>
<keyword evidence="3" id="KW-0963">Cytoplasm</keyword>
<keyword evidence="3 5" id="KW-0418">Kinase</keyword>
<dbReference type="PANTHER" id="PTHR10695:SF46">
    <property type="entry name" value="BIFUNCTIONAL COENZYME A SYNTHASE-RELATED"/>
    <property type="match status" value="1"/>
</dbReference>
<reference evidence="5" key="2">
    <citation type="journal article" date="2021" name="PeerJ">
        <title>Extensive microbial diversity within the chicken gut microbiome revealed by metagenomics and culture.</title>
        <authorList>
            <person name="Gilroy R."/>
            <person name="Ravi A."/>
            <person name="Getino M."/>
            <person name="Pursley I."/>
            <person name="Horton D.L."/>
            <person name="Alikhan N.F."/>
            <person name="Baker D."/>
            <person name="Gharbi K."/>
            <person name="Hall N."/>
            <person name="Watson M."/>
            <person name="Adriaenssens E.M."/>
            <person name="Foster-Nyarko E."/>
            <person name="Jarju S."/>
            <person name="Secka A."/>
            <person name="Antonio M."/>
            <person name="Oren A."/>
            <person name="Chaudhuri R.R."/>
            <person name="La Ragione R."/>
            <person name="Hildebrand F."/>
            <person name="Pallen M.J."/>
        </authorList>
    </citation>
    <scope>NUCLEOTIDE SEQUENCE</scope>
    <source>
        <strain evidence="5">10192</strain>
    </source>
</reference>
<dbReference type="AlphaFoldDB" id="A0A9D9GWY7"/>
<reference evidence="5" key="1">
    <citation type="submission" date="2020-10" db="EMBL/GenBank/DDBJ databases">
        <authorList>
            <person name="Gilroy R."/>
        </authorList>
    </citation>
    <scope>NUCLEOTIDE SEQUENCE</scope>
    <source>
        <strain evidence="5">10192</strain>
    </source>
</reference>
<feature type="binding site" evidence="3">
    <location>
        <begin position="11"/>
        <end position="16"/>
    </location>
    <ligand>
        <name>ATP</name>
        <dbReference type="ChEBI" id="CHEBI:30616"/>
    </ligand>
</feature>
<dbReference type="HAMAP" id="MF_00376">
    <property type="entry name" value="Dephospho_CoA_kinase"/>
    <property type="match status" value="1"/>
</dbReference>
<dbReference type="GO" id="GO:0015937">
    <property type="term" value="P:coenzyme A biosynthetic process"/>
    <property type="evidence" value="ECO:0007669"/>
    <property type="project" value="UniProtKB-UniRule"/>
</dbReference>
<protein>
    <recommendedName>
        <fullName evidence="3 4">Dephospho-CoA kinase</fullName>
        <ecNumber evidence="3 4">2.7.1.24</ecNumber>
    </recommendedName>
    <alternativeName>
        <fullName evidence="3">Dephosphocoenzyme A kinase</fullName>
    </alternativeName>
</protein>
<evidence type="ECO:0000256" key="4">
    <source>
        <dbReference type="NCBIfam" id="TIGR00152"/>
    </source>
</evidence>
<gene>
    <name evidence="3" type="primary">coaE</name>
    <name evidence="5" type="ORF">IAC76_02035</name>
</gene>
<keyword evidence="3" id="KW-0173">Coenzyme A biosynthesis</keyword>
<dbReference type="EC" id="2.7.1.24" evidence="3 4"/>
<evidence type="ECO:0000313" key="5">
    <source>
        <dbReference type="EMBL" id="MBO8430145.1"/>
    </source>
</evidence>
<keyword evidence="2 3" id="KW-0067">ATP-binding</keyword>
<dbReference type="PROSITE" id="PS51219">
    <property type="entry name" value="DPCK"/>
    <property type="match status" value="1"/>
</dbReference>
<organism evidence="5 6">
    <name type="scientific">Candidatus Scatousia excrementipullorum</name>
    <dbReference type="NCBI Taxonomy" id="2840936"/>
    <lineage>
        <taxon>Bacteria</taxon>
        <taxon>Candidatus Scatousia</taxon>
    </lineage>
</organism>
<proteinExistence type="inferred from homology"/>
<dbReference type="Proteomes" id="UP000823632">
    <property type="component" value="Unassembled WGS sequence"/>
</dbReference>
<dbReference type="PANTHER" id="PTHR10695">
    <property type="entry name" value="DEPHOSPHO-COA KINASE-RELATED"/>
    <property type="match status" value="1"/>
</dbReference>
<dbReference type="InterPro" id="IPR001977">
    <property type="entry name" value="Depp_CoAkinase"/>
</dbReference>
<evidence type="ECO:0000256" key="3">
    <source>
        <dbReference type="HAMAP-Rule" id="MF_00376"/>
    </source>
</evidence>
<evidence type="ECO:0000256" key="1">
    <source>
        <dbReference type="ARBA" id="ARBA00022741"/>
    </source>
</evidence>
<dbReference type="GO" id="GO:0005737">
    <property type="term" value="C:cytoplasm"/>
    <property type="evidence" value="ECO:0007669"/>
    <property type="project" value="UniProtKB-SubCell"/>
</dbReference>